<sequence>MRWRTIIIAGVRGKFISLMKFINPVHVNFPPRLIFSYQIRHFMCENRALSRRIEQERKFHVRNPGADDAKTAETAVLVDSAADINLTVVQLNFHSYEGG</sequence>
<evidence type="ECO:0000313" key="2">
    <source>
        <dbReference type="Proteomes" id="UP000232163"/>
    </source>
</evidence>
<dbReference type="EMBL" id="MZMT01000003">
    <property type="protein sequence ID" value="PIO46300.1"/>
    <property type="molecule type" value="Genomic_DNA"/>
</dbReference>
<accession>A0A2N9W3I2</accession>
<dbReference type="KEGG" id="pht:BLM14_11675"/>
<evidence type="ECO:0000313" key="1">
    <source>
        <dbReference type="EMBL" id="PIO46300.1"/>
    </source>
</evidence>
<gene>
    <name evidence="1" type="ORF">B5P45_00380</name>
</gene>
<dbReference type="AlphaFoldDB" id="A0A2N9W3I2"/>
<protein>
    <submittedName>
        <fullName evidence="1">Uncharacterized protein</fullName>
    </submittedName>
</protein>
<proteinExistence type="predicted"/>
<keyword evidence="2" id="KW-1185">Reference proteome</keyword>
<dbReference type="Proteomes" id="UP000232163">
    <property type="component" value="Unassembled WGS sequence"/>
</dbReference>
<organism evidence="1 2">
    <name type="scientific">Phyllobacterium zundukense</name>
    <dbReference type="NCBI Taxonomy" id="1867719"/>
    <lineage>
        <taxon>Bacteria</taxon>
        <taxon>Pseudomonadati</taxon>
        <taxon>Pseudomonadota</taxon>
        <taxon>Alphaproteobacteria</taxon>
        <taxon>Hyphomicrobiales</taxon>
        <taxon>Phyllobacteriaceae</taxon>
        <taxon>Phyllobacterium</taxon>
    </lineage>
</organism>
<comment type="caution">
    <text evidence="1">The sequence shown here is derived from an EMBL/GenBank/DDBJ whole genome shotgun (WGS) entry which is preliminary data.</text>
</comment>
<name>A0A2N9W3I2_9HYPH</name>
<reference evidence="2" key="1">
    <citation type="journal article" date="2017" name="Int J Environ Stud">
        <title>Does the Miocene-Pliocene relict legume Oxytropis triphylla form nitrogen-fixing nodules with a combination of bacterial strains?</title>
        <authorList>
            <person name="Safronova V."/>
            <person name="Belimov A."/>
            <person name="Sazanova A."/>
            <person name="Kuznetsova I."/>
            <person name="Popova J."/>
            <person name="Andronov E."/>
            <person name="Verkhozina A."/>
            <person name="Tikhonovich I."/>
        </authorList>
    </citation>
    <scope>NUCLEOTIDE SEQUENCE [LARGE SCALE GENOMIC DNA]</scope>
    <source>
        <strain evidence="2">Tri-38</strain>
    </source>
</reference>